<dbReference type="HAMAP" id="MF_04093">
    <property type="entry name" value="ROTA_NSP6"/>
    <property type="match status" value="1"/>
</dbReference>
<gene>
    <name evidence="4" type="primary">NSP6</name>
    <name evidence="4" type="ORF">NC78_46626gpNSP6</name>
</gene>
<organism evidence="4 5">
    <name type="scientific">Rotavirus A</name>
    <dbReference type="NCBI Taxonomy" id="28875"/>
    <lineage>
        <taxon>Viruses</taxon>
        <taxon>Riboviria</taxon>
        <taxon>Orthornavirae</taxon>
        <taxon>Duplornaviricota</taxon>
        <taxon>Resentoviricetes</taxon>
        <taxon>Reovirales</taxon>
        <taxon>Sedoreoviridae</taxon>
        <taxon>Rotavirus</taxon>
        <taxon>Rotavirus alphagastroenteritidis</taxon>
    </lineage>
</organism>
<comment type="subcellular location">
    <subcellularLocation>
        <location evidence="3">Host cytoplasm</location>
    </subcellularLocation>
    <subcellularLocation>
        <location evidence="3">Host mitochondrion</location>
    </subcellularLocation>
    <text evidence="3">Found in spherical cytoplasmic structures, called viral factories, that appear early after infection and are the site of viral replication and packaging.</text>
</comment>
<accession>A0A0D5Z5D4</accession>
<keyword evidence="1 3" id="KW-1045">Host mitochondrion</keyword>
<dbReference type="Pfam" id="PF04866">
    <property type="entry name" value="Rota_NS6"/>
    <property type="match status" value="1"/>
</dbReference>
<keyword evidence="2 3" id="KW-1035">Host cytoplasm</keyword>
<reference evidence="4 5" key="1">
    <citation type="submission" date="2015-02" db="EMBL/GenBank/DDBJ databases">
        <authorList>
            <person name="Das S.R."/>
            <person name="Halpin R.A."/>
            <person name="Stucker K.M."/>
            <person name="Akopov A."/>
            <person name="Fedorova N."/>
            <person name="Puri V."/>
            <person name="Stockwell T."/>
            <person name="Amedeo P."/>
            <person name="Katzel D."/>
            <person name="Schobel S."/>
            <person name="Shrivastava S."/>
            <person name="Nyaga M.M."/>
            <person name="Magagula N.B."/>
            <person name="Peenze I."/>
            <person name="Seheri M.L."/>
            <person name="Mwenda J."/>
            <person name="Wentworth D.E."/>
            <person name="Mphahlele J."/>
        </authorList>
    </citation>
    <scope>NUCLEOTIDE SEQUENCE [LARGE SCALE GENOMIC DNA]</scope>
    <source>
        <strain evidence="4">RVA/Human-wt/CMR/MRC-DPRU3032/XXXX/G3P[6]</strain>
    </source>
</reference>
<proteinExistence type="inferred from homology"/>
<dbReference type="InterPro" id="IPR006950">
    <property type="entry name" value="Rotavirus_NSP6"/>
</dbReference>
<name>A0A0D5Z5D4_9REOV</name>
<dbReference type="Proteomes" id="UP000129976">
    <property type="component" value="Genome"/>
</dbReference>
<comment type="subunit">
    <text evidence="3">Interacts with NSP2 and NSP5.</text>
</comment>
<comment type="similarity">
    <text evidence="3">Belongs to the rotavirus A NSP6 family.</text>
</comment>
<evidence type="ECO:0000256" key="3">
    <source>
        <dbReference type="HAMAP-Rule" id="MF_04093"/>
    </source>
</evidence>
<evidence type="ECO:0000313" key="5">
    <source>
        <dbReference type="Proteomes" id="UP000129976"/>
    </source>
</evidence>
<dbReference type="GO" id="GO:0033650">
    <property type="term" value="C:host cell mitochondrion"/>
    <property type="evidence" value="ECO:0007669"/>
    <property type="project" value="UniProtKB-SubCell"/>
</dbReference>
<protein>
    <recommendedName>
        <fullName evidence="3">Non-structural protein 6</fullName>
        <shortName evidence="3">NSP6</shortName>
    </recommendedName>
</protein>
<sequence>MNHLQQRQLFLENLLVGVNNTFHQMQKHSVNTCCQSLQKILDHLILLQTTHSPAFRLDRMQLRQTQTLACLWIHQHNHDHQAMLGAIKWISPLTKEFK</sequence>
<dbReference type="EMBL" id="KP752470">
    <property type="protein sequence ID" value="AKA40125.1"/>
    <property type="molecule type" value="Genomic_RNA"/>
</dbReference>
<evidence type="ECO:0000256" key="2">
    <source>
        <dbReference type="ARBA" id="ARBA00023200"/>
    </source>
</evidence>
<evidence type="ECO:0000313" key="4">
    <source>
        <dbReference type="EMBL" id="AKA40125.1"/>
    </source>
</evidence>
<evidence type="ECO:0000256" key="1">
    <source>
        <dbReference type="ARBA" id="ARBA00023147"/>
    </source>
</evidence>